<dbReference type="PRINTS" id="PR00125">
    <property type="entry name" value="ATPASEDELTA"/>
</dbReference>
<dbReference type="NCBIfam" id="NF004402">
    <property type="entry name" value="PRK05758.2-2"/>
    <property type="match status" value="1"/>
</dbReference>
<dbReference type="Pfam" id="PF00213">
    <property type="entry name" value="OSCP"/>
    <property type="match status" value="1"/>
</dbReference>
<dbReference type="HAMAP" id="MF_01416">
    <property type="entry name" value="ATP_synth_delta_bact"/>
    <property type="match status" value="1"/>
</dbReference>
<comment type="similarity">
    <text evidence="8">Belongs to the ATPase delta chain family.</text>
</comment>
<organism evidence="9 10">
    <name type="scientific">Fodinicurvata halophila</name>
    <dbReference type="NCBI Taxonomy" id="1419723"/>
    <lineage>
        <taxon>Bacteria</taxon>
        <taxon>Pseudomonadati</taxon>
        <taxon>Pseudomonadota</taxon>
        <taxon>Alphaproteobacteria</taxon>
        <taxon>Rhodospirillales</taxon>
        <taxon>Rhodovibrionaceae</taxon>
        <taxon>Fodinicurvata</taxon>
    </lineage>
</organism>
<dbReference type="Gene3D" id="1.10.520.20">
    <property type="entry name" value="N-terminal domain of the delta subunit of the F1F0-ATP synthase"/>
    <property type="match status" value="1"/>
</dbReference>
<evidence type="ECO:0000256" key="2">
    <source>
        <dbReference type="ARBA" id="ARBA00022448"/>
    </source>
</evidence>
<comment type="function">
    <text evidence="8">F(1)F(0) ATP synthase produces ATP from ADP in the presence of a proton or sodium gradient. F-type ATPases consist of two structural domains, F(1) containing the extramembraneous catalytic core and F(0) containing the membrane proton channel, linked together by a central stalk and a peripheral stalk. During catalysis, ATP synthesis in the catalytic domain of F(1) is coupled via a rotary mechanism of the central stalk subunits to proton translocation.</text>
</comment>
<name>A0ABV8UJ76_9PROT</name>
<proteinExistence type="inferred from homology"/>
<dbReference type="Proteomes" id="UP001595799">
    <property type="component" value="Unassembled WGS sequence"/>
</dbReference>
<dbReference type="InterPro" id="IPR026015">
    <property type="entry name" value="ATP_synth_OSCP/delta_N_sf"/>
</dbReference>
<comment type="function">
    <text evidence="8">This protein is part of the stalk that links CF(0) to CF(1). It either transmits conformational changes from CF(0) to CF(1) or is implicated in proton conduction.</text>
</comment>
<evidence type="ECO:0000256" key="6">
    <source>
        <dbReference type="ARBA" id="ARBA00023196"/>
    </source>
</evidence>
<evidence type="ECO:0000256" key="4">
    <source>
        <dbReference type="ARBA" id="ARBA00023065"/>
    </source>
</evidence>
<evidence type="ECO:0000256" key="7">
    <source>
        <dbReference type="ARBA" id="ARBA00023310"/>
    </source>
</evidence>
<keyword evidence="3 8" id="KW-0375">Hydrogen ion transport</keyword>
<keyword evidence="8" id="KW-1003">Cell membrane</keyword>
<comment type="caution">
    <text evidence="9">The sequence shown here is derived from an EMBL/GenBank/DDBJ whole genome shotgun (WGS) entry which is preliminary data.</text>
</comment>
<keyword evidence="4 8" id="KW-0406">Ion transport</keyword>
<evidence type="ECO:0000256" key="5">
    <source>
        <dbReference type="ARBA" id="ARBA00023136"/>
    </source>
</evidence>
<reference evidence="10" key="1">
    <citation type="journal article" date="2019" name="Int. J. Syst. Evol. Microbiol.">
        <title>The Global Catalogue of Microorganisms (GCM) 10K type strain sequencing project: providing services to taxonomists for standard genome sequencing and annotation.</title>
        <authorList>
            <consortium name="The Broad Institute Genomics Platform"/>
            <consortium name="The Broad Institute Genome Sequencing Center for Infectious Disease"/>
            <person name="Wu L."/>
            <person name="Ma J."/>
        </authorList>
    </citation>
    <scope>NUCLEOTIDE SEQUENCE [LARGE SCALE GENOMIC DNA]</scope>
    <source>
        <strain evidence="10">CECT 8472</strain>
    </source>
</reference>
<dbReference type="SUPFAM" id="SSF47928">
    <property type="entry name" value="N-terminal domain of the delta subunit of the F1F0-ATP synthase"/>
    <property type="match status" value="1"/>
</dbReference>
<keyword evidence="10" id="KW-1185">Reference proteome</keyword>
<evidence type="ECO:0000256" key="8">
    <source>
        <dbReference type="HAMAP-Rule" id="MF_01416"/>
    </source>
</evidence>
<dbReference type="PANTHER" id="PTHR11910">
    <property type="entry name" value="ATP SYNTHASE DELTA CHAIN"/>
    <property type="match status" value="1"/>
</dbReference>
<comment type="subcellular location">
    <subcellularLocation>
        <location evidence="8">Cell membrane</location>
        <topology evidence="8">Peripheral membrane protein</topology>
    </subcellularLocation>
    <subcellularLocation>
        <location evidence="1">Membrane</location>
    </subcellularLocation>
</comment>
<dbReference type="RefSeq" id="WP_382420853.1">
    <property type="nucleotide sequence ID" value="NZ_JBHSCW010000001.1"/>
</dbReference>
<sequence length="199" mass="21567">MPATVLFPGSDWGLAGNTTSKDGLAERYALALFDLADEAKSLDAVAENLRGLKQLIEESSDLQALIRSPLYGRDQQSKAMQAVLEKAEADDLTRRFVLVITQNRRLFSLPDIIDAYLAELAHRRGEISADVTAAVSLTKTQEKALLDTIAKSVGGKVQLNVKVDPDLLGGLIVKVGSRMVDTSIKSKLQRLQFAMKGVG</sequence>
<gene>
    <name evidence="8" type="primary">atpH</name>
    <name evidence="9" type="ORF">ACFOW6_03050</name>
</gene>
<accession>A0ABV8UJ76</accession>
<keyword evidence="7 8" id="KW-0066">ATP synthesis</keyword>
<dbReference type="PROSITE" id="PS00389">
    <property type="entry name" value="ATPASE_DELTA"/>
    <property type="match status" value="1"/>
</dbReference>
<evidence type="ECO:0000313" key="9">
    <source>
        <dbReference type="EMBL" id="MFC4350518.1"/>
    </source>
</evidence>
<keyword evidence="6 8" id="KW-0139">CF(1)</keyword>
<dbReference type="InterPro" id="IPR000711">
    <property type="entry name" value="ATPase_OSCP/dsu"/>
</dbReference>
<keyword evidence="5 8" id="KW-0472">Membrane</keyword>
<protein>
    <recommendedName>
        <fullName evidence="8">ATP synthase subunit delta</fullName>
    </recommendedName>
    <alternativeName>
        <fullName evidence="8">ATP synthase F(1) sector subunit delta</fullName>
    </alternativeName>
    <alternativeName>
        <fullName evidence="8">F-type ATPase subunit delta</fullName>
        <shortName evidence="8">F-ATPase subunit delta</shortName>
    </alternativeName>
</protein>
<dbReference type="EMBL" id="JBHSCW010000001">
    <property type="protein sequence ID" value="MFC4350518.1"/>
    <property type="molecule type" value="Genomic_DNA"/>
</dbReference>
<dbReference type="NCBIfam" id="NF004406">
    <property type="entry name" value="PRK05758.3-2"/>
    <property type="match status" value="1"/>
</dbReference>
<dbReference type="NCBIfam" id="TIGR01145">
    <property type="entry name" value="ATP_synt_delta"/>
    <property type="match status" value="1"/>
</dbReference>
<evidence type="ECO:0000256" key="3">
    <source>
        <dbReference type="ARBA" id="ARBA00022781"/>
    </source>
</evidence>
<evidence type="ECO:0000256" key="1">
    <source>
        <dbReference type="ARBA" id="ARBA00004370"/>
    </source>
</evidence>
<keyword evidence="2 8" id="KW-0813">Transport</keyword>
<evidence type="ECO:0000313" key="10">
    <source>
        <dbReference type="Proteomes" id="UP001595799"/>
    </source>
</evidence>
<dbReference type="InterPro" id="IPR020781">
    <property type="entry name" value="ATPase_OSCP/d_CS"/>
</dbReference>